<gene>
    <name evidence="2" type="ORF">IWX90DRAFT_490739</name>
</gene>
<name>A0ABR1XFG2_9PEZI</name>
<sequence length="307" mass="34005">MRIDNSLHNVALDLGRPDSFGSTRAINCWHLYPVAADGCVKTHDPQPCIDKDPPAYNVCVAPASTGLVAPGALEPAPQRTDTWYIPPTPKKRKASASSSRRREAPSKARLDELNETATQPASTAEVLKWAGRVGAAAFHRPRSTNTNTNTSTSAADGSDSDLPHFQSVETFHRPDVRAPSTAMPLTSLWRTELTETNAIFFDMVVVLQRALQSETRAHETYLSSFLHLGLTALCPQEQAYDAFVKARDRLAERVIADAGKRASRNAWDTEPFPSAPDKQVEYVRCWVNEHLQVNTNMDLFYKLINFS</sequence>
<reference evidence="2 3" key="1">
    <citation type="journal article" date="2022" name="G3 (Bethesda)">
        <title>Enemy or ally: a genomic approach to elucidate the lifestyle of Phyllosticta citrichinaensis.</title>
        <authorList>
            <person name="Buijs V.A."/>
            <person name="Groenewald J.Z."/>
            <person name="Haridas S."/>
            <person name="LaButti K.M."/>
            <person name="Lipzen A."/>
            <person name="Martin F.M."/>
            <person name="Barry K."/>
            <person name="Grigoriev I.V."/>
            <person name="Crous P.W."/>
            <person name="Seidl M.F."/>
        </authorList>
    </citation>
    <scope>NUCLEOTIDE SEQUENCE [LARGE SCALE GENOMIC DNA]</scope>
    <source>
        <strain evidence="2 3">CBS 129764</strain>
    </source>
</reference>
<proteinExistence type="predicted"/>
<evidence type="ECO:0000256" key="1">
    <source>
        <dbReference type="SAM" id="MobiDB-lite"/>
    </source>
</evidence>
<protein>
    <submittedName>
        <fullName evidence="2">Uncharacterized protein</fullName>
    </submittedName>
</protein>
<organism evidence="2 3">
    <name type="scientific">Phyllosticta citrichinensis</name>
    <dbReference type="NCBI Taxonomy" id="1130410"/>
    <lineage>
        <taxon>Eukaryota</taxon>
        <taxon>Fungi</taxon>
        <taxon>Dikarya</taxon>
        <taxon>Ascomycota</taxon>
        <taxon>Pezizomycotina</taxon>
        <taxon>Dothideomycetes</taxon>
        <taxon>Dothideomycetes incertae sedis</taxon>
        <taxon>Botryosphaeriales</taxon>
        <taxon>Phyllostictaceae</taxon>
        <taxon>Phyllosticta</taxon>
    </lineage>
</organism>
<feature type="region of interest" description="Disordered" evidence="1">
    <location>
        <begin position="70"/>
        <end position="123"/>
    </location>
</feature>
<evidence type="ECO:0000313" key="3">
    <source>
        <dbReference type="Proteomes" id="UP001456524"/>
    </source>
</evidence>
<accession>A0ABR1XFG2</accession>
<dbReference type="Proteomes" id="UP001456524">
    <property type="component" value="Unassembled WGS sequence"/>
</dbReference>
<feature type="compositionally biased region" description="Low complexity" evidence="1">
    <location>
        <begin position="143"/>
        <end position="153"/>
    </location>
</feature>
<comment type="caution">
    <text evidence="2">The sequence shown here is derived from an EMBL/GenBank/DDBJ whole genome shotgun (WGS) entry which is preliminary data.</text>
</comment>
<feature type="compositionally biased region" description="Basic and acidic residues" evidence="1">
    <location>
        <begin position="100"/>
        <end position="112"/>
    </location>
</feature>
<evidence type="ECO:0000313" key="2">
    <source>
        <dbReference type="EMBL" id="KAK8152125.1"/>
    </source>
</evidence>
<feature type="region of interest" description="Disordered" evidence="1">
    <location>
        <begin position="137"/>
        <end position="161"/>
    </location>
</feature>
<dbReference type="EMBL" id="JBBWUH010000015">
    <property type="protein sequence ID" value="KAK8152125.1"/>
    <property type="molecule type" value="Genomic_DNA"/>
</dbReference>
<keyword evidence="3" id="KW-1185">Reference proteome</keyword>